<evidence type="ECO:0000256" key="1">
    <source>
        <dbReference type="ARBA" id="ARBA00005582"/>
    </source>
</evidence>
<dbReference type="InterPro" id="IPR015797">
    <property type="entry name" value="NUDIX_hydrolase-like_dom_sf"/>
</dbReference>
<comment type="similarity">
    <text evidence="1 3">Belongs to the Nudix hydrolase family.</text>
</comment>
<dbReference type="PROSITE" id="PS00893">
    <property type="entry name" value="NUDIX_BOX"/>
    <property type="match status" value="1"/>
</dbReference>
<dbReference type="SUPFAM" id="SSF55811">
    <property type="entry name" value="Nudix"/>
    <property type="match status" value="1"/>
</dbReference>
<accession>A0ABQ5NQS7</accession>
<keyword evidence="6" id="KW-1185">Reference proteome</keyword>
<comment type="caution">
    <text evidence="5">The sequence shown here is derived from an EMBL/GenBank/DDBJ whole genome shotgun (WGS) entry which is preliminary data.</text>
</comment>
<proteinExistence type="inferred from homology"/>
<organism evidence="5 6">
    <name type="scientific">Streptomyces yaizuensis</name>
    <dbReference type="NCBI Taxonomy" id="2989713"/>
    <lineage>
        <taxon>Bacteria</taxon>
        <taxon>Bacillati</taxon>
        <taxon>Actinomycetota</taxon>
        <taxon>Actinomycetes</taxon>
        <taxon>Kitasatosporales</taxon>
        <taxon>Streptomycetaceae</taxon>
        <taxon>Streptomyces</taxon>
    </lineage>
</organism>
<dbReference type="PROSITE" id="PS51462">
    <property type="entry name" value="NUDIX"/>
    <property type="match status" value="1"/>
</dbReference>
<reference evidence="5 6" key="1">
    <citation type="submission" date="2022-10" db="EMBL/GenBank/DDBJ databases">
        <title>Draft genome sequence of Streptomyces sp. YSPA8.</title>
        <authorList>
            <person name="Moriuchi R."/>
            <person name="Dohra H."/>
            <person name="Yamamura H."/>
            <person name="Kodani S."/>
        </authorList>
    </citation>
    <scope>NUCLEOTIDE SEQUENCE [LARGE SCALE GENOMIC DNA]</scope>
    <source>
        <strain evidence="5 6">YSPA8</strain>
    </source>
</reference>
<keyword evidence="2 3" id="KW-0378">Hydrolase</keyword>
<dbReference type="PANTHER" id="PTHR16099:SF5">
    <property type="entry name" value="NUCLEOTIDE TRIPHOSPHATE DIPHOSPHATASE NUDT15"/>
    <property type="match status" value="1"/>
</dbReference>
<evidence type="ECO:0000256" key="2">
    <source>
        <dbReference type="ARBA" id="ARBA00022801"/>
    </source>
</evidence>
<dbReference type="Proteomes" id="UP001291653">
    <property type="component" value="Unassembled WGS sequence"/>
</dbReference>
<feature type="domain" description="Nudix hydrolase" evidence="4">
    <location>
        <begin position="2"/>
        <end position="134"/>
    </location>
</feature>
<gene>
    <name evidence="5" type="ORF">SYYSPA8_00485</name>
</gene>
<evidence type="ECO:0000256" key="3">
    <source>
        <dbReference type="RuleBase" id="RU003476"/>
    </source>
</evidence>
<evidence type="ECO:0000313" key="6">
    <source>
        <dbReference type="Proteomes" id="UP001291653"/>
    </source>
</evidence>
<protein>
    <submittedName>
        <fullName evidence="5">NUDIX domain-containing protein</fullName>
    </submittedName>
</protein>
<dbReference type="Pfam" id="PF00293">
    <property type="entry name" value="NUDIX"/>
    <property type="match status" value="1"/>
</dbReference>
<dbReference type="CDD" id="cd04683">
    <property type="entry name" value="NUDIX_Hydrolase"/>
    <property type="match status" value="1"/>
</dbReference>
<evidence type="ECO:0000313" key="5">
    <source>
        <dbReference type="EMBL" id="GLF92716.1"/>
    </source>
</evidence>
<evidence type="ECO:0000259" key="4">
    <source>
        <dbReference type="PROSITE" id="PS51462"/>
    </source>
</evidence>
<dbReference type="PANTHER" id="PTHR16099">
    <property type="entry name" value="8-OXO-DGTP DIPHOSPHATES NUDT15"/>
    <property type="match status" value="1"/>
</dbReference>
<name>A0ABQ5NQS7_9ACTN</name>
<sequence length="143" mass="15886">MRYTSCVDLHIVLRDPDGRIALGRRRNTGWMDGHHHLPSGHLEDGESAREGAARELEEETGVLVPPDGLTLVHTMHHRTDAGRVALFFTVPRAPWTLGNPEPDKCDGWAWYPPTALPGPIVPYTAGALVHIAARRPYSEQGWQ</sequence>
<dbReference type="RefSeq" id="WP_323444840.1">
    <property type="nucleotide sequence ID" value="NZ_BSBI01000001.1"/>
</dbReference>
<dbReference type="EMBL" id="BSBI01000001">
    <property type="protein sequence ID" value="GLF92716.1"/>
    <property type="molecule type" value="Genomic_DNA"/>
</dbReference>
<dbReference type="PRINTS" id="PR00502">
    <property type="entry name" value="NUDIXFAMILY"/>
</dbReference>
<dbReference type="Gene3D" id="3.90.79.10">
    <property type="entry name" value="Nucleoside Triphosphate Pyrophosphohydrolase"/>
    <property type="match status" value="1"/>
</dbReference>
<dbReference type="InterPro" id="IPR020084">
    <property type="entry name" value="NUDIX_hydrolase_CS"/>
</dbReference>
<dbReference type="InterPro" id="IPR020476">
    <property type="entry name" value="Nudix_hydrolase"/>
</dbReference>
<dbReference type="InterPro" id="IPR000086">
    <property type="entry name" value="NUDIX_hydrolase_dom"/>
</dbReference>